<gene>
    <name evidence="1" type="ORF">CYJ96_02880</name>
</gene>
<proteinExistence type="predicted"/>
<dbReference type="AlphaFoldDB" id="A0A1B8PR53"/>
<sequence length="157" mass="16672">MKKIIQTTSIALLTTSLLTACMTAPTLPAKPTPSTVNQPANATRTVTLALGQNIFVKEHQLNLTFDKVLNDSRCATGVQCIWAGNATVAVTAMTTASRPQTLNLSIGDLRGDLRQTQRFANMDITLTALSSTPVSSQSTATSTSKLPTITLTIKQIP</sequence>
<dbReference type="EMBL" id="PKJS01000003">
    <property type="protein sequence ID" value="PKZ69452.1"/>
    <property type="molecule type" value="Genomic_DNA"/>
</dbReference>
<dbReference type="OrthoDB" id="163809at2"/>
<accession>A0A1B8PR53</accession>
<evidence type="ECO:0000313" key="2">
    <source>
        <dbReference type="Proteomes" id="UP000234914"/>
    </source>
</evidence>
<dbReference type="RefSeq" id="WP_065253348.1">
    <property type="nucleotide sequence ID" value="NZ_PKJS01000003.1"/>
</dbReference>
<dbReference type="Proteomes" id="UP000234914">
    <property type="component" value="Unassembled WGS sequence"/>
</dbReference>
<name>A0A1B8PR53_FAUOS</name>
<comment type="caution">
    <text evidence="1">The sequence shown here is derived from an EMBL/GenBank/DDBJ whole genome shotgun (WGS) entry which is preliminary data.</text>
</comment>
<dbReference type="PROSITE" id="PS51257">
    <property type="entry name" value="PROKAR_LIPOPROTEIN"/>
    <property type="match status" value="1"/>
</dbReference>
<protein>
    <submittedName>
        <fullName evidence="1">Uncharacterized protein</fullName>
    </submittedName>
</protein>
<reference evidence="1 2" key="1">
    <citation type="submission" date="2017-12" db="EMBL/GenBank/DDBJ databases">
        <title>Phylogenetic diversity of female urinary microbiome.</title>
        <authorList>
            <person name="Thomas-White K."/>
            <person name="Wolfe A.J."/>
        </authorList>
    </citation>
    <scope>NUCLEOTIDE SEQUENCE [LARGE SCALE GENOMIC DNA]</scope>
    <source>
        <strain evidence="1 2">UMB0416</strain>
    </source>
</reference>
<organism evidence="1 2">
    <name type="scientific">Faucicola osloensis</name>
    <name type="common">Moraxella osloensis</name>
    <dbReference type="NCBI Taxonomy" id="34062"/>
    <lineage>
        <taxon>Bacteria</taxon>
        <taxon>Pseudomonadati</taxon>
        <taxon>Pseudomonadota</taxon>
        <taxon>Gammaproteobacteria</taxon>
        <taxon>Moraxellales</taxon>
        <taxon>Moraxellaceae</taxon>
        <taxon>Faucicola</taxon>
    </lineage>
</organism>
<evidence type="ECO:0000313" key="1">
    <source>
        <dbReference type="EMBL" id="PKZ69452.1"/>
    </source>
</evidence>